<keyword evidence="2" id="KW-1185">Reference proteome</keyword>
<name>A0A5B1CCB7_9BACT</name>
<accession>A0A5B1CCB7</accession>
<proteinExistence type="predicted"/>
<dbReference type="Proteomes" id="UP000322699">
    <property type="component" value="Unassembled WGS sequence"/>
</dbReference>
<sequence length="99" mass="11271">MAWNDRHGIHALVVPRRARGGQQVSAAQSDNGSDLRVAREDLQAEDGALPPLRQHRMVIRDYREGVQFALGRSLRAILVVRGQEKFKSLEPEFWRKVQA</sequence>
<comment type="caution">
    <text evidence="1">The sequence shown here is derived from an EMBL/GenBank/DDBJ whole genome shotgun (WGS) entry which is preliminary data.</text>
</comment>
<dbReference type="EMBL" id="VRLW01000003">
    <property type="protein sequence ID" value="KAA1257230.1"/>
    <property type="molecule type" value="Genomic_DNA"/>
</dbReference>
<organism evidence="1 2">
    <name type="scientific">Rubripirellula obstinata</name>
    <dbReference type="NCBI Taxonomy" id="406547"/>
    <lineage>
        <taxon>Bacteria</taxon>
        <taxon>Pseudomonadati</taxon>
        <taxon>Planctomycetota</taxon>
        <taxon>Planctomycetia</taxon>
        <taxon>Pirellulales</taxon>
        <taxon>Pirellulaceae</taxon>
        <taxon>Rubripirellula</taxon>
    </lineage>
</organism>
<gene>
    <name evidence="1" type="ORF">LF1_53790</name>
</gene>
<protein>
    <submittedName>
        <fullName evidence="1">Uncharacterized protein</fullName>
    </submittedName>
</protein>
<evidence type="ECO:0000313" key="1">
    <source>
        <dbReference type="EMBL" id="KAA1257230.1"/>
    </source>
</evidence>
<reference evidence="1 2" key="1">
    <citation type="submission" date="2019-08" db="EMBL/GenBank/DDBJ databases">
        <title>Deep-cultivation of Planctomycetes and their phenomic and genomic characterization uncovers novel biology.</title>
        <authorList>
            <person name="Wiegand S."/>
            <person name="Jogler M."/>
            <person name="Boedeker C."/>
            <person name="Pinto D."/>
            <person name="Vollmers J."/>
            <person name="Rivas-Marin E."/>
            <person name="Kohn T."/>
            <person name="Peeters S.H."/>
            <person name="Heuer A."/>
            <person name="Rast P."/>
            <person name="Oberbeckmann S."/>
            <person name="Bunk B."/>
            <person name="Jeske O."/>
            <person name="Meyerdierks A."/>
            <person name="Storesund J.E."/>
            <person name="Kallscheuer N."/>
            <person name="Luecker S."/>
            <person name="Lage O.M."/>
            <person name="Pohl T."/>
            <person name="Merkel B.J."/>
            <person name="Hornburger P."/>
            <person name="Mueller R.-W."/>
            <person name="Bruemmer F."/>
            <person name="Labrenz M."/>
            <person name="Spormann A.M."/>
            <person name="Op Den Camp H."/>
            <person name="Overmann J."/>
            <person name="Amann R."/>
            <person name="Jetten M.S.M."/>
            <person name="Mascher T."/>
            <person name="Medema M.H."/>
            <person name="Devos D.P."/>
            <person name="Kaster A.-K."/>
            <person name="Ovreas L."/>
            <person name="Rohde M."/>
            <person name="Galperin M.Y."/>
            <person name="Jogler C."/>
        </authorList>
    </citation>
    <scope>NUCLEOTIDE SEQUENCE [LARGE SCALE GENOMIC DNA]</scope>
    <source>
        <strain evidence="1 2">LF1</strain>
    </source>
</reference>
<dbReference type="AlphaFoldDB" id="A0A5B1CCB7"/>
<evidence type="ECO:0000313" key="2">
    <source>
        <dbReference type="Proteomes" id="UP000322699"/>
    </source>
</evidence>